<dbReference type="PANTHER" id="PTHR43798">
    <property type="entry name" value="MONOACYLGLYCEROL LIPASE"/>
    <property type="match status" value="1"/>
</dbReference>
<accession>A0ABS2MA13</accession>
<dbReference type="Proteomes" id="UP000732378">
    <property type="component" value="Unassembled WGS sequence"/>
</dbReference>
<evidence type="ECO:0000313" key="3">
    <source>
        <dbReference type="Proteomes" id="UP000732378"/>
    </source>
</evidence>
<dbReference type="Gene3D" id="3.40.50.1820">
    <property type="entry name" value="alpha/beta hydrolase"/>
    <property type="match status" value="1"/>
</dbReference>
<keyword evidence="3" id="KW-1185">Reference proteome</keyword>
<dbReference type="PANTHER" id="PTHR43798:SF5">
    <property type="entry name" value="MONOACYLGLYCEROL LIPASE ABHD6"/>
    <property type="match status" value="1"/>
</dbReference>
<dbReference type="InterPro" id="IPR050266">
    <property type="entry name" value="AB_hydrolase_sf"/>
</dbReference>
<comment type="caution">
    <text evidence="2">The sequence shown here is derived from an EMBL/GenBank/DDBJ whole genome shotgun (WGS) entry which is preliminary data.</text>
</comment>
<dbReference type="EC" id="3.1.1.24" evidence="2"/>
<organism evidence="2 3">
    <name type="scientific">Nocardioides salarius</name>
    <dbReference type="NCBI Taxonomy" id="374513"/>
    <lineage>
        <taxon>Bacteria</taxon>
        <taxon>Bacillati</taxon>
        <taxon>Actinomycetota</taxon>
        <taxon>Actinomycetes</taxon>
        <taxon>Propionibacteriales</taxon>
        <taxon>Nocardioidaceae</taxon>
        <taxon>Nocardioides</taxon>
    </lineage>
</organism>
<name>A0ABS2MA13_9ACTN</name>
<dbReference type="PRINTS" id="PR00111">
    <property type="entry name" value="ABHYDROLASE"/>
</dbReference>
<evidence type="ECO:0000313" key="2">
    <source>
        <dbReference type="EMBL" id="MBM7508039.1"/>
    </source>
</evidence>
<dbReference type="EMBL" id="JAFBBZ010000001">
    <property type="protein sequence ID" value="MBM7508039.1"/>
    <property type="molecule type" value="Genomic_DNA"/>
</dbReference>
<dbReference type="Pfam" id="PF12697">
    <property type="entry name" value="Abhydrolase_6"/>
    <property type="match status" value="1"/>
</dbReference>
<keyword evidence="2" id="KW-0378">Hydrolase</keyword>
<evidence type="ECO:0000259" key="1">
    <source>
        <dbReference type="Pfam" id="PF12697"/>
    </source>
</evidence>
<reference evidence="2 3" key="1">
    <citation type="submission" date="2021-01" db="EMBL/GenBank/DDBJ databases">
        <title>Sequencing the genomes of 1000 actinobacteria strains.</title>
        <authorList>
            <person name="Klenk H.-P."/>
        </authorList>
    </citation>
    <scope>NUCLEOTIDE SEQUENCE [LARGE SCALE GENOMIC DNA]</scope>
    <source>
        <strain evidence="2 3">DSM 18239</strain>
    </source>
</reference>
<feature type="domain" description="AB hydrolase-1" evidence="1">
    <location>
        <begin position="4"/>
        <end position="232"/>
    </location>
</feature>
<dbReference type="InterPro" id="IPR029058">
    <property type="entry name" value="AB_hydrolase_fold"/>
</dbReference>
<dbReference type="RefSeq" id="WP_193669816.1">
    <property type="nucleotide sequence ID" value="NZ_JACDTV010000010.1"/>
</dbReference>
<dbReference type="InterPro" id="IPR000073">
    <property type="entry name" value="AB_hydrolase_1"/>
</dbReference>
<dbReference type="GO" id="GO:0047570">
    <property type="term" value="F:3-oxoadipate enol-lactonase activity"/>
    <property type="evidence" value="ECO:0007669"/>
    <property type="project" value="UniProtKB-EC"/>
</dbReference>
<proteinExistence type="predicted"/>
<sequence>MNPLLLLHPLGSDSSFWSSCAHLLARPLLVPDLPGHGSAELPDVRAGVPGLAAAVHEWLDGEVTSPVVVVGISLGGLVAQQLAVQHPERVAGLVLVDTVAAYPAPMRASWLERAAAARSDGLEVLADAMQDMWFGEDTRREHADLVAAARRRFVTTDPEGYARTCEVLRDADTTALLSQITVPTLVVCGDADAPPFVQAAPALAAGVRDGELQWLPGARHASVLEKPHAFAEMVQGFLERRGL</sequence>
<dbReference type="SUPFAM" id="SSF53474">
    <property type="entry name" value="alpha/beta-Hydrolases"/>
    <property type="match status" value="1"/>
</dbReference>
<protein>
    <submittedName>
        <fullName evidence="2">3-oxoadipate enol-lactonase</fullName>
        <ecNumber evidence="2">3.1.1.24</ecNumber>
    </submittedName>
</protein>
<gene>
    <name evidence="2" type="ORF">JOE61_001853</name>
</gene>